<proteinExistence type="inferred from homology"/>
<dbReference type="Pfam" id="PF00633">
    <property type="entry name" value="HHH"/>
    <property type="match status" value="1"/>
</dbReference>
<reference evidence="14 15" key="1">
    <citation type="submission" date="2016-11" db="EMBL/GenBank/DDBJ databases">
        <authorList>
            <person name="Jaros S."/>
            <person name="Januszkiewicz K."/>
            <person name="Wedrychowicz H."/>
        </authorList>
    </citation>
    <scope>NUCLEOTIDE SEQUENCE [LARGE SCALE GENOMIC DNA]</scope>
    <source>
        <strain evidence="14 15">DSM 21120</strain>
    </source>
</reference>
<name>A0A1M5PVK2_9FIRM</name>
<comment type="similarity">
    <text evidence="1 12">Belongs to the Nth/MutY family.</text>
</comment>
<feature type="binding site" evidence="12">
    <location>
        <position position="198"/>
    </location>
    <ligand>
        <name>[4Fe-4S] cluster</name>
        <dbReference type="ChEBI" id="CHEBI:49883"/>
    </ligand>
</feature>
<comment type="function">
    <text evidence="12">DNA repair enzyme that has both DNA N-glycosylase activity and AP-lyase activity. The DNA N-glycosylase activity releases various damaged pyrimidines from DNA by cleaving the N-glycosidic bond, leaving an AP (apurinic/apyrimidinic) site. The AP-lyase activity cleaves the phosphodiester bond 3' to the AP site by a beta-elimination, leaving a 3'-terminal unsaturated sugar and a product with a terminal 5'-phosphate.</text>
</comment>
<evidence type="ECO:0000259" key="13">
    <source>
        <dbReference type="SMART" id="SM00478"/>
    </source>
</evidence>
<evidence type="ECO:0000256" key="6">
    <source>
        <dbReference type="ARBA" id="ARBA00023004"/>
    </source>
</evidence>
<sequence length="215" mass="24547">MRKLLTKKEVKEVLEILERCYPDAHCELDHNSPFELLVATILSAQCTDVRVNSITSEMFKKYNKPIDYLELGLEGLEKIIKPCGFYRNKAKNILLTSKKIIEEFDGEVPKTIDELMTLPGVGKKTANVVASTAFGVPAIAVDTHVFRLANRIGFVDEKDVEGTEAVLQRKIEKKSWTLAHHLLIFHGRRVCKARSPMCEECEIRSYCRYYLRKVG</sequence>
<evidence type="ECO:0000256" key="7">
    <source>
        <dbReference type="ARBA" id="ARBA00023014"/>
    </source>
</evidence>
<dbReference type="InterPro" id="IPR011257">
    <property type="entry name" value="DNA_glycosylase"/>
</dbReference>
<dbReference type="PANTHER" id="PTHR10359:SF18">
    <property type="entry name" value="ENDONUCLEASE III"/>
    <property type="match status" value="1"/>
</dbReference>
<feature type="binding site" evidence="12">
    <location>
        <position position="191"/>
    </location>
    <ligand>
        <name>[4Fe-4S] cluster</name>
        <dbReference type="ChEBI" id="CHEBI:49883"/>
    </ligand>
</feature>
<keyword evidence="4 12" id="KW-0227">DNA damage</keyword>
<evidence type="ECO:0000256" key="4">
    <source>
        <dbReference type="ARBA" id="ARBA00022763"/>
    </source>
</evidence>
<keyword evidence="14" id="KW-0540">Nuclease</keyword>
<dbReference type="InterPro" id="IPR000445">
    <property type="entry name" value="HhH_motif"/>
</dbReference>
<keyword evidence="10 12" id="KW-0456">Lyase</keyword>
<comment type="cofactor">
    <cofactor evidence="12">
        <name>[4Fe-4S] cluster</name>
        <dbReference type="ChEBI" id="CHEBI:49883"/>
    </cofactor>
    <text evidence="12">Binds 1 [4Fe-4S] cluster.</text>
</comment>
<dbReference type="PANTHER" id="PTHR10359">
    <property type="entry name" value="A/G-SPECIFIC ADENINE GLYCOSYLASE/ENDONUCLEASE III"/>
    <property type="match status" value="1"/>
</dbReference>
<keyword evidence="15" id="KW-1185">Reference proteome</keyword>
<dbReference type="Gene3D" id="1.10.340.30">
    <property type="entry name" value="Hypothetical protein, domain 2"/>
    <property type="match status" value="1"/>
</dbReference>
<dbReference type="InterPro" id="IPR003651">
    <property type="entry name" value="Endonuclease3_FeS-loop_motif"/>
</dbReference>
<dbReference type="Proteomes" id="UP000184032">
    <property type="component" value="Unassembled WGS sequence"/>
</dbReference>
<dbReference type="InterPro" id="IPR005759">
    <property type="entry name" value="Nth"/>
</dbReference>
<dbReference type="GO" id="GO:0140078">
    <property type="term" value="F:class I DNA-(apurinic or apyrimidinic site) endonuclease activity"/>
    <property type="evidence" value="ECO:0007669"/>
    <property type="project" value="UniProtKB-EC"/>
</dbReference>
<dbReference type="EMBL" id="FQXI01000001">
    <property type="protein sequence ID" value="SHH05722.1"/>
    <property type="molecule type" value="Genomic_DNA"/>
</dbReference>
<dbReference type="RefSeq" id="WP_073183350.1">
    <property type="nucleotide sequence ID" value="NZ_FQXI01000001.1"/>
</dbReference>
<accession>A0A1M5PVK2</accession>
<evidence type="ECO:0000256" key="12">
    <source>
        <dbReference type="HAMAP-Rule" id="MF_00942"/>
    </source>
</evidence>
<dbReference type="SUPFAM" id="SSF48150">
    <property type="entry name" value="DNA-glycosylase"/>
    <property type="match status" value="1"/>
</dbReference>
<dbReference type="PROSITE" id="PS01155">
    <property type="entry name" value="ENDONUCLEASE_III_2"/>
    <property type="match status" value="1"/>
</dbReference>
<keyword evidence="6 12" id="KW-0408">Iron</keyword>
<keyword evidence="9 12" id="KW-0234">DNA repair</keyword>
<dbReference type="STRING" id="1120995.SAMN02745245_00487"/>
<keyword evidence="14" id="KW-0255">Endonuclease</keyword>
<keyword evidence="2 12" id="KW-0004">4Fe-4S</keyword>
<dbReference type="GO" id="GO:0046872">
    <property type="term" value="F:metal ion binding"/>
    <property type="evidence" value="ECO:0007669"/>
    <property type="project" value="UniProtKB-KW"/>
</dbReference>
<dbReference type="SMART" id="SM00478">
    <property type="entry name" value="ENDO3c"/>
    <property type="match status" value="1"/>
</dbReference>
<keyword evidence="11 12" id="KW-0326">Glycosidase</keyword>
<dbReference type="InterPro" id="IPR023170">
    <property type="entry name" value="HhH_base_excis_C"/>
</dbReference>
<dbReference type="GO" id="GO:0003677">
    <property type="term" value="F:DNA binding"/>
    <property type="evidence" value="ECO:0007669"/>
    <property type="project" value="UniProtKB-UniRule"/>
</dbReference>
<organism evidence="14 15">
    <name type="scientific">Anaerosphaera aminiphila DSM 21120</name>
    <dbReference type="NCBI Taxonomy" id="1120995"/>
    <lineage>
        <taxon>Bacteria</taxon>
        <taxon>Bacillati</taxon>
        <taxon>Bacillota</taxon>
        <taxon>Tissierellia</taxon>
        <taxon>Tissierellales</taxon>
        <taxon>Peptoniphilaceae</taxon>
        <taxon>Anaerosphaera</taxon>
    </lineage>
</organism>
<evidence type="ECO:0000256" key="2">
    <source>
        <dbReference type="ARBA" id="ARBA00022485"/>
    </source>
</evidence>
<evidence type="ECO:0000256" key="5">
    <source>
        <dbReference type="ARBA" id="ARBA00022801"/>
    </source>
</evidence>
<dbReference type="EC" id="4.2.99.18" evidence="12"/>
<evidence type="ECO:0000256" key="3">
    <source>
        <dbReference type="ARBA" id="ARBA00022723"/>
    </source>
</evidence>
<dbReference type="InterPro" id="IPR003265">
    <property type="entry name" value="HhH-GPD_domain"/>
</dbReference>
<feature type="domain" description="HhH-GPD" evidence="13">
    <location>
        <begin position="42"/>
        <end position="189"/>
    </location>
</feature>
<dbReference type="InterPro" id="IPR004036">
    <property type="entry name" value="Endonuclease-III-like_CS2"/>
</dbReference>
<dbReference type="FunFam" id="1.10.340.30:FF:000001">
    <property type="entry name" value="Endonuclease III"/>
    <property type="match status" value="1"/>
</dbReference>
<dbReference type="SMART" id="SM00525">
    <property type="entry name" value="FES"/>
    <property type="match status" value="1"/>
</dbReference>
<evidence type="ECO:0000313" key="15">
    <source>
        <dbReference type="Proteomes" id="UP000184032"/>
    </source>
</evidence>
<comment type="catalytic activity">
    <reaction evidence="12">
        <text>2'-deoxyribonucleotide-(2'-deoxyribose 5'-phosphate)-2'-deoxyribonucleotide-DNA = a 3'-end 2'-deoxyribonucleotide-(2,3-dehydro-2,3-deoxyribose 5'-phosphate)-DNA + a 5'-end 5'-phospho-2'-deoxyribonucleoside-DNA + H(+)</text>
        <dbReference type="Rhea" id="RHEA:66592"/>
        <dbReference type="Rhea" id="RHEA-COMP:13180"/>
        <dbReference type="Rhea" id="RHEA-COMP:16897"/>
        <dbReference type="Rhea" id="RHEA-COMP:17067"/>
        <dbReference type="ChEBI" id="CHEBI:15378"/>
        <dbReference type="ChEBI" id="CHEBI:136412"/>
        <dbReference type="ChEBI" id="CHEBI:157695"/>
        <dbReference type="ChEBI" id="CHEBI:167181"/>
        <dbReference type="EC" id="4.2.99.18"/>
    </reaction>
</comment>
<dbReference type="Pfam" id="PF00730">
    <property type="entry name" value="HhH-GPD"/>
    <property type="match status" value="1"/>
</dbReference>
<keyword evidence="3 12" id="KW-0479">Metal-binding</keyword>
<evidence type="ECO:0000256" key="10">
    <source>
        <dbReference type="ARBA" id="ARBA00023239"/>
    </source>
</evidence>
<keyword evidence="8 12" id="KW-0238">DNA-binding</keyword>
<dbReference type="Gene3D" id="1.10.1670.10">
    <property type="entry name" value="Helix-hairpin-Helix base-excision DNA repair enzymes (C-terminal)"/>
    <property type="match status" value="1"/>
</dbReference>
<dbReference type="OrthoDB" id="9800977at2"/>
<dbReference type="FunFam" id="1.10.1670.10:FF:000001">
    <property type="entry name" value="Endonuclease III"/>
    <property type="match status" value="1"/>
</dbReference>
<keyword evidence="5 12" id="KW-0378">Hydrolase</keyword>
<dbReference type="CDD" id="cd00056">
    <property type="entry name" value="ENDO3c"/>
    <property type="match status" value="1"/>
</dbReference>
<evidence type="ECO:0000256" key="8">
    <source>
        <dbReference type="ARBA" id="ARBA00023125"/>
    </source>
</evidence>
<protein>
    <recommendedName>
        <fullName evidence="12">Endonuclease III</fullName>
        <ecNumber evidence="12">4.2.99.18</ecNumber>
    </recommendedName>
    <alternativeName>
        <fullName evidence="12">DNA-(apurinic or apyrimidinic site) lyase</fullName>
    </alternativeName>
</protein>
<dbReference type="Pfam" id="PF10576">
    <property type="entry name" value="EndIII_4Fe-2S"/>
    <property type="match status" value="1"/>
</dbReference>
<dbReference type="AlphaFoldDB" id="A0A1M5PVK2"/>
<dbReference type="GO" id="GO:0019104">
    <property type="term" value="F:DNA N-glycosylase activity"/>
    <property type="evidence" value="ECO:0007669"/>
    <property type="project" value="UniProtKB-UniRule"/>
</dbReference>
<evidence type="ECO:0000256" key="1">
    <source>
        <dbReference type="ARBA" id="ARBA00008343"/>
    </source>
</evidence>
<evidence type="ECO:0000313" key="14">
    <source>
        <dbReference type="EMBL" id="SHH05722.1"/>
    </source>
</evidence>
<dbReference type="HAMAP" id="MF_00942">
    <property type="entry name" value="Nth"/>
    <property type="match status" value="1"/>
</dbReference>
<gene>
    <name evidence="12" type="primary">nth</name>
    <name evidence="14" type="ORF">SAMN02745245_00487</name>
</gene>
<feature type="binding site" evidence="12">
    <location>
        <position position="207"/>
    </location>
    <ligand>
        <name>[4Fe-4S] cluster</name>
        <dbReference type="ChEBI" id="CHEBI:49883"/>
    </ligand>
</feature>
<dbReference type="GO" id="GO:0006285">
    <property type="term" value="P:base-excision repair, AP site formation"/>
    <property type="evidence" value="ECO:0007669"/>
    <property type="project" value="TreeGrafter"/>
</dbReference>
<keyword evidence="7 12" id="KW-0411">Iron-sulfur</keyword>
<dbReference type="PIRSF" id="PIRSF001435">
    <property type="entry name" value="Nth"/>
    <property type="match status" value="1"/>
</dbReference>
<evidence type="ECO:0000256" key="11">
    <source>
        <dbReference type="ARBA" id="ARBA00023295"/>
    </source>
</evidence>
<evidence type="ECO:0000256" key="9">
    <source>
        <dbReference type="ARBA" id="ARBA00023204"/>
    </source>
</evidence>
<dbReference type="GO" id="GO:0051539">
    <property type="term" value="F:4 iron, 4 sulfur cluster binding"/>
    <property type="evidence" value="ECO:0007669"/>
    <property type="project" value="UniProtKB-UniRule"/>
</dbReference>
<dbReference type="NCBIfam" id="TIGR01083">
    <property type="entry name" value="nth"/>
    <property type="match status" value="1"/>
</dbReference>
<feature type="binding site" evidence="12">
    <location>
        <position position="201"/>
    </location>
    <ligand>
        <name>[4Fe-4S] cluster</name>
        <dbReference type="ChEBI" id="CHEBI:49883"/>
    </ligand>
</feature>